<comment type="function">
    <text evidence="4">Involved in iron-sulfur (Fe-S) cluster assembly. May act as a regulator of Fe-S biogenesis.</text>
</comment>
<dbReference type="OrthoDB" id="285675at2"/>
<dbReference type="InterPro" id="IPR002908">
    <property type="entry name" value="Frataxin/CyaY"/>
</dbReference>
<dbReference type="AlphaFoldDB" id="A0A433SDV2"/>
<dbReference type="Gene3D" id="3.30.920.10">
    <property type="entry name" value="Frataxin/CyaY"/>
    <property type="match status" value="1"/>
</dbReference>
<evidence type="ECO:0000256" key="2">
    <source>
        <dbReference type="ARBA" id="ARBA00022723"/>
    </source>
</evidence>
<dbReference type="NCBIfam" id="TIGR03421">
    <property type="entry name" value="FeS_CyaY"/>
    <property type="match status" value="1"/>
</dbReference>
<dbReference type="PANTHER" id="PTHR16821">
    <property type="entry name" value="FRATAXIN"/>
    <property type="match status" value="1"/>
</dbReference>
<comment type="similarity">
    <text evidence="1 4">Belongs to the frataxin family.</text>
</comment>
<accession>A0A433SDV2</accession>
<comment type="caution">
    <text evidence="5">The sequence shown here is derived from an EMBL/GenBank/DDBJ whole genome shotgun (WGS) entry which is preliminary data.</text>
</comment>
<dbReference type="GO" id="GO:0008199">
    <property type="term" value="F:ferric iron binding"/>
    <property type="evidence" value="ECO:0007669"/>
    <property type="project" value="InterPro"/>
</dbReference>
<dbReference type="Proteomes" id="UP000286947">
    <property type="component" value="Unassembled WGS sequence"/>
</dbReference>
<evidence type="ECO:0000313" key="5">
    <source>
        <dbReference type="EMBL" id="RUS66939.1"/>
    </source>
</evidence>
<evidence type="ECO:0000256" key="1">
    <source>
        <dbReference type="ARBA" id="ARBA00008183"/>
    </source>
</evidence>
<dbReference type="InterPro" id="IPR020895">
    <property type="entry name" value="Frataxin_CS"/>
</dbReference>
<protein>
    <recommendedName>
        <fullName evidence="4">Iron-sulfur cluster assembly protein CyaY</fullName>
    </recommendedName>
</protein>
<dbReference type="InterPro" id="IPR047584">
    <property type="entry name" value="CyaY"/>
</dbReference>
<dbReference type="EMBL" id="PQSP01000002">
    <property type="protein sequence ID" value="RUS66939.1"/>
    <property type="molecule type" value="Genomic_DNA"/>
</dbReference>
<dbReference type="Pfam" id="PF01491">
    <property type="entry name" value="Frataxin_Cyay"/>
    <property type="match status" value="1"/>
</dbReference>
<evidence type="ECO:0000313" key="6">
    <source>
        <dbReference type="Proteomes" id="UP000286947"/>
    </source>
</evidence>
<organism evidence="5 6">
    <name type="scientific">Saezia sanguinis</name>
    <dbReference type="NCBI Taxonomy" id="1965230"/>
    <lineage>
        <taxon>Bacteria</taxon>
        <taxon>Pseudomonadati</taxon>
        <taxon>Pseudomonadota</taxon>
        <taxon>Betaproteobacteria</taxon>
        <taxon>Burkholderiales</taxon>
        <taxon>Saeziaceae</taxon>
        <taxon>Saezia</taxon>
    </lineage>
</organism>
<dbReference type="GO" id="GO:0005829">
    <property type="term" value="C:cytosol"/>
    <property type="evidence" value="ECO:0007669"/>
    <property type="project" value="TreeGrafter"/>
</dbReference>
<reference evidence="5 6" key="1">
    <citation type="submission" date="2018-01" db="EMBL/GenBank/DDBJ databases">
        <title>Saezia sanguinis gen. nov., sp. nov., in the order Burkholderiales isolated from human blood.</title>
        <authorList>
            <person name="Medina-Pascual M.J."/>
            <person name="Valdezate S."/>
            <person name="Monzon S."/>
            <person name="Cuesta I."/>
            <person name="Carrasco G."/>
            <person name="Villalon P."/>
            <person name="Saez-Nieto J.A."/>
        </authorList>
    </citation>
    <scope>NUCLEOTIDE SEQUENCE [LARGE SCALE GENOMIC DNA]</scope>
    <source>
        <strain evidence="5 6">CNM695-12</strain>
    </source>
</reference>
<proteinExistence type="inferred from homology"/>
<evidence type="ECO:0000256" key="3">
    <source>
        <dbReference type="ARBA" id="ARBA00023004"/>
    </source>
</evidence>
<gene>
    <name evidence="4 5" type="primary">cyaY</name>
    <name evidence="5" type="ORF">CUZ56_00876</name>
</gene>
<dbReference type="RefSeq" id="WP_126978617.1">
    <property type="nucleotide sequence ID" value="NZ_PQSP01000002.1"/>
</dbReference>
<dbReference type="SUPFAM" id="SSF55387">
    <property type="entry name" value="Frataxin/Nqo15-like"/>
    <property type="match status" value="1"/>
</dbReference>
<dbReference type="GO" id="GO:0016226">
    <property type="term" value="P:iron-sulfur cluster assembly"/>
    <property type="evidence" value="ECO:0007669"/>
    <property type="project" value="UniProtKB-UniRule"/>
</dbReference>
<keyword evidence="3 4" id="KW-0408">Iron</keyword>
<name>A0A433SDV2_9BURK</name>
<evidence type="ECO:0000256" key="4">
    <source>
        <dbReference type="HAMAP-Rule" id="MF_00142"/>
    </source>
</evidence>
<sequence length="111" mass="12206">MTDKDFLDAAEKVLDAIEACCDDINEHTEADIDNLRNGNAVTLAFTNKSQIVVNLQKPIHEIWLASQSGGYHFTLGDDGLWHDSREGLELFSALSSFASQQSGVSVQFHPV</sequence>
<dbReference type="HAMAP" id="MF_00142">
    <property type="entry name" value="CyaY"/>
    <property type="match status" value="1"/>
</dbReference>
<dbReference type="PANTHER" id="PTHR16821:SF2">
    <property type="entry name" value="FRATAXIN, MITOCHONDRIAL"/>
    <property type="match status" value="1"/>
</dbReference>
<dbReference type="PROSITE" id="PS01344">
    <property type="entry name" value="FRATAXIN_1"/>
    <property type="match status" value="1"/>
</dbReference>
<keyword evidence="2 4" id="KW-0479">Metal-binding</keyword>
<dbReference type="InterPro" id="IPR036524">
    <property type="entry name" value="Frataxin/CyaY_sf"/>
</dbReference>
<dbReference type="PROSITE" id="PS50810">
    <property type="entry name" value="FRATAXIN_2"/>
    <property type="match status" value="1"/>
</dbReference>
<dbReference type="GO" id="GO:0008198">
    <property type="term" value="F:ferrous iron binding"/>
    <property type="evidence" value="ECO:0007669"/>
    <property type="project" value="TreeGrafter"/>
</dbReference>
<dbReference type="SMART" id="SM01219">
    <property type="entry name" value="Frataxin_Cyay"/>
    <property type="match status" value="1"/>
</dbReference>
<keyword evidence="6" id="KW-1185">Reference proteome</keyword>